<evidence type="ECO:0000313" key="3">
    <source>
        <dbReference type="Proteomes" id="UP000238308"/>
    </source>
</evidence>
<keyword evidence="3" id="KW-1185">Reference proteome</keyword>
<comment type="similarity">
    <text evidence="1">Belongs to the UPF0065 (bug) family.</text>
</comment>
<evidence type="ECO:0000313" key="2">
    <source>
        <dbReference type="EMBL" id="PRY97250.1"/>
    </source>
</evidence>
<dbReference type="Gene3D" id="3.40.190.10">
    <property type="entry name" value="Periplasmic binding protein-like II"/>
    <property type="match status" value="1"/>
</dbReference>
<gene>
    <name evidence="2" type="ORF">BCM14_2391</name>
</gene>
<dbReference type="Proteomes" id="UP000238308">
    <property type="component" value="Unassembled WGS sequence"/>
</dbReference>
<proteinExistence type="inferred from homology"/>
<dbReference type="EMBL" id="PVTV01000015">
    <property type="protein sequence ID" value="PRY97250.1"/>
    <property type="molecule type" value="Genomic_DNA"/>
</dbReference>
<dbReference type="CDD" id="cd13578">
    <property type="entry name" value="PBP2_Bug27"/>
    <property type="match status" value="1"/>
</dbReference>
<dbReference type="SUPFAM" id="SSF53850">
    <property type="entry name" value="Periplasmic binding protein-like II"/>
    <property type="match status" value="1"/>
</dbReference>
<dbReference type="AlphaFoldDB" id="A0A2T0XEE3"/>
<dbReference type="InterPro" id="IPR042100">
    <property type="entry name" value="Bug_dom1"/>
</dbReference>
<dbReference type="Gene3D" id="3.40.190.150">
    <property type="entry name" value="Bordetella uptake gene, domain 1"/>
    <property type="match status" value="1"/>
</dbReference>
<protein>
    <submittedName>
        <fullName evidence="2">Tripartite-type tricarboxylate transporter receptor subunit TctC</fullName>
    </submittedName>
</protein>
<dbReference type="PANTHER" id="PTHR42928:SF5">
    <property type="entry name" value="BLR1237 PROTEIN"/>
    <property type="match status" value="1"/>
</dbReference>
<dbReference type="InterPro" id="IPR005064">
    <property type="entry name" value="BUG"/>
</dbReference>
<reference evidence="2 3" key="1">
    <citation type="submission" date="2018-03" db="EMBL/GenBank/DDBJ databases">
        <title>Genomic Encyclopedia of Type Strains, Phase III (KMG-III): the genomes of soil and plant-associated and newly described type strains.</title>
        <authorList>
            <person name="Whitman W."/>
        </authorList>
    </citation>
    <scope>NUCLEOTIDE SEQUENCE [LARGE SCALE GENOMIC DNA]</scope>
    <source>
        <strain evidence="2 3">MWH-P2sevCIIIb</strain>
    </source>
</reference>
<sequence length="328" mass="34881">MNFAAKRIETLLFIGLLTLLGGSVAYGEEIYPSKPIKVVVPFPPGGATDILTRAVTEKLAVRLGQPVVIENKPGGGANIGASAVAHATPDGYTILMGSMGSHSAAISYYKTLTYNLRADLTPISRVGTIGITVLVSADNPAKNLAELISNVRAHPGDFTCGSSGTGGQIHLTCEMFKTAANLNILHIPYKGTAMLIPDLITGRVSMTLDNIPPYLQLIQTGKVKALAVTMLERSPLLPDVPTLAESGFPGFDSVAAYSFFVPTGTPKPIIDRLNKEVNAVLLDPELKLKMREQGIEIQGSTPEAVSAYLDNEITKWAKVIKEGKIAQE</sequence>
<organism evidence="2 3">
    <name type="scientific">Jezberella montanilacus</name>
    <dbReference type="NCBI Taxonomy" id="323426"/>
    <lineage>
        <taxon>Bacteria</taxon>
        <taxon>Pseudomonadati</taxon>
        <taxon>Pseudomonadota</taxon>
        <taxon>Betaproteobacteria</taxon>
        <taxon>Burkholderiales</taxon>
        <taxon>Alcaligenaceae</taxon>
        <taxon>Jezberella</taxon>
    </lineage>
</organism>
<keyword evidence="2" id="KW-0675">Receptor</keyword>
<dbReference type="RefSeq" id="WP_259673579.1">
    <property type="nucleotide sequence ID" value="NZ_PVTV01000015.1"/>
</dbReference>
<comment type="caution">
    <text evidence="2">The sequence shown here is derived from an EMBL/GenBank/DDBJ whole genome shotgun (WGS) entry which is preliminary data.</text>
</comment>
<accession>A0A2T0XEE3</accession>
<dbReference type="Pfam" id="PF03401">
    <property type="entry name" value="TctC"/>
    <property type="match status" value="1"/>
</dbReference>
<dbReference type="PIRSF" id="PIRSF017082">
    <property type="entry name" value="YflP"/>
    <property type="match status" value="1"/>
</dbReference>
<name>A0A2T0XEE3_9BURK</name>
<dbReference type="PANTHER" id="PTHR42928">
    <property type="entry name" value="TRICARBOXYLATE-BINDING PROTEIN"/>
    <property type="match status" value="1"/>
</dbReference>
<evidence type="ECO:0000256" key="1">
    <source>
        <dbReference type="ARBA" id="ARBA00006987"/>
    </source>
</evidence>